<dbReference type="Proteomes" id="UP001066276">
    <property type="component" value="Chromosome 4_2"/>
</dbReference>
<evidence type="ECO:0000256" key="1">
    <source>
        <dbReference type="SAM" id="MobiDB-lite"/>
    </source>
</evidence>
<sequence length="132" mass="14254">MPLPPRHGAERTVLSVPTKEVSRSCQLASTRAMEALTTFEMQQAPTRYVTNKEANWRAEKMSHLLQEARRLHKQEQAGTAGGPRAGRTGTWPSQAADGTGGACSQAPRYRLVCVCSSSEARGQETLVASVAT</sequence>
<accession>A0AAV7SB43</accession>
<feature type="region of interest" description="Disordered" evidence="1">
    <location>
        <begin position="71"/>
        <end position="104"/>
    </location>
</feature>
<name>A0AAV7SB43_PLEWA</name>
<comment type="caution">
    <text evidence="2">The sequence shown here is derived from an EMBL/GenBank/DDBJ whole genome shotgun (WGS) entry which is preliminary data.</text>
</comment>
<evidence type="ECO:0000313" key="2">
    <source>
        <dbReference type="EMBL" id="KAJ1161318.1"/>
    </source>
</evidence>
<dbReference type="AlphaFoldDB" id="A0AAV7SB43"/>
<gene>
    <name evidence="2" type="ORF">NDU88_001805</name>
</gene>
<reference evidence="2" key="1">
    <citation type="journal article" date="2022" name="bioRxiv">
        <title>Sequencing and chromosome-scale assembly of the giantPleurodeles waltlgenome.</title>
        <authorList>
            <person name="Brown T."/>
            <person name="Elewa A."/>
            <person name="Iarovenko S."/>
            <person name="Subramanian E."/>
            <person name="Araus A.J."/>
            <person name="Petzold A."/>
            <person name="Susuki M."/>
            <person name="Suzuki K.-i.T."/>
            <person name="Hayashi T."/>
            <person name="Toyoda A."/>
            <person name="Oliveira C."/>
            <person name="Osipova E."/>
            <person name="Leigh N.D."/>
            <person name="Simon A."/>
            <person name="Yun M.H."/>
        </authorList>
    </citation>
    <scope>NUCLEOTIDE SEQUENCE</scope>
    <source>
        <strain evidence="2">20211129_DDA</strain>
        <tissue evidence="2">Liver</tissue>
    </source>
</reference>
<organism evidence="2 3">
    <name type="scientific">Pleurodeles waltl</name>
    <name type="common">Iberian ribbed newt</name>
    <dbReference type="NCBI Taxonomy" id="8319"/>
    <lineage>
        <taxon>Eukaryota</taxon>
        <taxon>Metazoa</taxon>
        <taxon>Chordata</taxon>
        <taxon>Craniata</taxon>
        <taxon>Vertebrata</taxon>
        <taxon>Euteleostomi</taxon>
        <taxon>Amphibia</taxon>
        <taxon>Batrachia</taxon>
        <taxon>Caudata</taxon>
        <taxon>Salamandroidea</taxon>
        <taxon>Salamandridae</taxon>
        <taxon>Pleurodelinae</taxon>
        <taxon>Pleurodeles</taxon>
    </lineage>
</organism>
<keyword evidence="3" id="KW-1185">Reference proteome</keyword>
<protein>
    <submittedName>
        <fullName evidence="2">Uncharacterized protein</fullName>
    </submittedName>
</protein>
<dbReference type="EMBL" id="JANPWB010000008">
    <property type="protein sequence ID" value="KAJ1161318.1"/>
    <property type="molecule type" value="Genomic_DNA"/>
</dbReference>
<evidence type="ECO:0000313" key="3">
    <source>
        <dbReference type="Proteomes" id="UP001066276"/>
    </source>
</evidence>
<proteinExistence type="predicted"/>